<gene>
    <name evidence="5" type="ORF">JYU34_008735</name>
</gene>
<dbReference type="Gene3D" id="3.40.50.1820">
    <property type="entry name" value="alpha/beta hydrolase"/>
    <property type="match status" value="1"/>
</dbReference>
<protein>
    <recommendedName>
        <fullName evidence="2">Lipase</fullName>
    </recommendedName>
</protein>
<dbReference type="PIRSF" id="PIRSF000862">
    <property type="entry name" value="Steryl_ester_lip"/>
    <property type="match status" value="1"/>
</dbReference>
<feature type="chain" id="PRO_5045046786" description="Lipase" evidence="3">
    <location>
        <begin position="20"/>
        <end position="416"/>
    </location>
</feature>
<feature type="domain" description="Partial AB-hydrolase lipase" evidence="4">
    <location>
        <begin position="51"/>
        <end position="111"/>
    </location>
</feature>
<dbReference type="Pfam" id="PF04083">
    <property type="entry name" value="Abhydro_lipase"/>
    <property type="match status" value="1"/>
</dbReference>
<evidence type="ECO:0000313" key="6">
    <source>
        <dbReference type="Proteomes" id="UP000823941"/>
    </source>
</evidence>
<dbReference type="InterPro" id="IPR029058">
    <property type="entry name" value="AB_hydrolase_fold"/>
</dbReference>
<name>A0ABQ7QN22_PLUXY</name>
<comment type="caution">
    <text evidence="5">The sequence shown here is derived from an EMBL/GenBank/DDBJ whole genome shotgun (WGS) entry which is preliminary data.</text>
</comment>
<keyword evidence="3" id="KW-0732">Signal</keyword>
<keyword evidence="6" id="KW-1185">Reference proteome</keyword>
<evidence type="ECO:0000313" key="5">
    <source>
        <dbReference type="EMBL" id="KAG7306143.1"/>
    </source>
</evidence>
<accession>A0ABQ7QN22</accession>
<reference evidence="5 6" key="1">
    <citation type="submission" date="2021-06" db="EMBL/GenBank/DDBJ databases">
        <title>A haploid diamondback moth (Plutella xylostella L.) genome assembly resolves 31 chromosomes and identifies a diamide resistance mutation.</title>
        <authorList>
            <person name="Ward C.M."/>
            <person name="Perry K.D."/>
            <person name="Baker G."/>
            <person name="Powis K."/>
            <person name="Heckel D.G."/>
            <person name="Baxter S.W."/>
        </authorList>
    </citation>
    <scope>NUCLEOTIDE SEQUENCE [LARGE SCALE GENOMIC DNA]</scope>
    <source>
        <strain evidence="5 6">LV</strain>
        <tissue evidence="5">Single pupa</tissue>
    </source>
</reference>
<dbReference type="Proteomes" id="UP000823941">
    <property type="component" value="Chromosome 12"/>
</dbReference>
<keyword evidence="2" id="KW-0442">Lipid degradation</keyword>
<dbReference type="InterPro" id="IPR025483">
    <property type="entry name" value="Lipase_euk"/>
</dbReference>
<dbReference type="EMBL" id="JAHIBW010000012">
    <property type="protein sequence ID" value="KAG7306143.1"/>
    <property type="molecule type" value="Genomic_DNA"/>
</dbReference>
<evidence type="ECO:0000256" key="1">
    <source>
        <dbReference type="ARBA" id="ARBA00010701"/>
    </source>
</evidence>
<keyword evidence="2" id="KW-0443">Lipid metabolism</keyword>
<keyword evidence="2" id="KW-0378">Hydrolase</keyword>
<sequence length="416" mass="44688">MMWTGVVIFAFYQILHVSSIPPLLSSAVSEIGPAVQKAISNEDARLNFTALAGKYGYPTETHTVVTEDGYILTVFRLGRAGAAECEGGAGGGRPPLLLVHGLLDSSDTYIVAGPGVGLGYLLADAGQDVWCLNHRGNRYSRRHVTLDPDADKQYWNFTRDEHGARDLPAVVDYMLDVTGSATINYIGHSQGTTDFFILNSARPDYNRKFSLAICLAPVAWLHHITAGSLQSLAKIGPEIKLAADVAGLKEFGAHGKLTNIAALGGCELSPNALCDAVINELTGSHAERIGANTLATALGHYPAGTSLKSLLGYGQGVNVDSFSRFDHGEAGNLAAYGSCAAPQYDVRRVSAPVALICADGDKLSVRRDVARLLHRLPNVVAFHLIPDPDWGHVDYVWGDRIPTVLMPKIHEYLNNY</sequence>
<organism evidence="5 6">
    <name type="scientific">Plutella xylostella</name>
    <name type="common">Diamondback moth</name>
    <name type="synonym">Plutella maculipennis</name>
    <dbReference type="NCBI Taxonomy" id="51655"/>
    <lineage>
        <taxon>Eukaryota</taxon>
        <taxon>Metazoa</taxon>
        <taxon>Ecdysozoa</taxon>
        <taxon>Arthropoda</taxon>
        <taxon>Hexapoda</taxon>
        <taxon>Insecta</taxon>
        <taxon>Pterygota</taxon>
        <taxon>Neoptera</taxon>
        <taxon>Endopterygota</taxon>
        <taxon>Lepidoptera</taxon>
        <taxon>Glossata</taxon>
        <taxon>Ditrysia</taxon>
        <taxon>Yponomeutoidea</taxon>
        <taxon>Plutellidae</taxon>
        <taxon>Plutella</taxon>
    </lineage>
</organism>
<proteinExistence type="inferred from homology"/>
<comment type="similarity">
    <text evidence="1 2">Belongs to the AB hydrolase superfamily. Lipase family.</text>
</comment>
<evidence type="ECO:0000259" key="4">
    <source>
        <dbReference type="Pfam" id="PF04083"/>
    </source>
</evidence>
<dbReference type="PANTHER" id="PTHR11005">
    <property type="entry name" value="LYSOSOMAL ACID LIPASE-RELATED"/>
    <property type="match status" value="1"/>
</dbReference>
<evidence type="ECO:0000256" key="3">
    <source>
        <dbReference type="SAM" id="SignalP"/>
    </source>
</evidence>
<dbReference type="SUPFAM" id="SSF53474">
    <property type="entry name" value="alpha/beta-Hydrolases"/>
    <property type="match status" value="1"/>
</dbReference>
<feature type="signal peptide" evidence="3">
    <location>
        <begin position="1"/>
        <end position="19"/>
    </location>
</feature>
<dbReference type="InterPro" id="IPR006693">
    <property type="entry name" value="AB_hydrolase_lipase"/>
</dbReference>
<evidence type="ECO:0000256" key="2">
    <source>
        <dbReference type="PIRNR" id="PIRNR000862"/>
    </source>
</evidence>